<evidence type="ECO:0000313" key="1">
    <source>
        <dbReference type="EMBL" id="MFF4220669.1"/>
    </source>
</evidence>
<organism evidence="1 2">
    <name type="scientific">Streptomyces nondiastaticus</name>
    <dbReference type="NCBI Taxonomy" id="3154512"/>
    <lineage>
        <taxon>Bacteria</taxon>
        <taxon>Bacillati</taxon>
        <taxon>Actinomycetota</taxon>
        <taxon>Actinomycetes</taxon>
        <taxon>Kitasatosporales</taxon>
        <taxon>Streptomycetaceae</taxon>
        <taxon>Streptomyces</taxon>
    </lineage>
</organism>
<accession>A0ABW6U773</accession>
<comment type="caution">
    <text evidence="1">The sequence shown here is derived from an EMBL/GenBank/DDBJ whole genome shotgun (WGS) entry which is preliminary data.</text>
</comment>
<evidence type="ECO:0000313" key="2">
    <source>
        <dbReference type="Proteomes" id="UP001602123"/>
    </source>
</evidence>
<sequence length="68" mass="7396">MIKRLVPLHGEEVALARPYVLAEETLQLRAVQHERRTALSLALDGIDHPYTYPGAPFPASAWMAGGAA</sequence>
<dbReference type="RefSeq" id="WP_388633488.1">
    <property type="nucleotide sequence ID" value="NZ_JBIAUT010000016.1"/>
</dbReference>
<reference evidence="1 2" key="1">
    <citation type="submission" date="2024-10" db="EMBL/GenBank/DDBJ databases">
        <title>The Natural Products Discovery Center: Release of the First 8490 Sequenced Strains for Exploring Actinobacteria Biosynthetic Diversity.</title>
        <authorList>
            <person name="Kalkreuter E."/>
            <person name="Kautsar S.A."/>
            <person name="Yang D."/>
            <person name="Bader C.D."/>
            <person name="Teijaro C.N."/>
            <person name="Fluegel L."/>
            <person name="Davis C.M."/>
            <person name="Simpson J.R."/>
            <person name="Lauterbach L."/>
            <person name="Steele A.D."/>
            <person name="Gui C."/>
            <person name="Meng S."/>
            <person name="Li G."/>
            <person name="Viehrig K."/>
            <person name="Ye F."/>
            <person name="Su P."/>
            <person name="Kiefer A.F."/>
            <person name="Nichols A."/>
            <person name="Cepeda A.J."/>
            <person name="Yan W."/>
            <person name="Fan B."/>
            <person name="Jiang Y."/>
            <person name="Adhikari A."/>
            <person name="Zheng C.-J."/>
            <person name="Schuster L."/>
            <person name="Cowan T.M."/>
            <person name="Smanski M.J."/>
            <person name="Chevrette M.G."/>
            <person name="De Carvalho L.P.S."/>
            <person name="Shen B."/>
        </authorList>
    </citation>
    <scope>NUCLEOTIDE SEQUENCE [LARGE SCALE GENOMIC DNA]</scope>
    <source>
        <strain evidence="1 2">NPDC001650</strain>
    </source>
</reference>
<proteinExistence type="predicted"/>
<gene>
    <name evidence="1" type="ORF">ACFYZM_30965</name>
</gene>
<name>A0ABW6U773_9ACTN</name>
<dbReference type="EMBL" id="JBIAUT010000016">
    <property type="protein sequence ID" value="MFF4220669.1"/>
    <property type="molecule type" value="Genomic_DNA"/>
</dbReference>
<dbReference type="Proteomes" id="UP001602123">
    <property type="component" value="Unassembled WGS sequence"/>
</dbReference>
<protein>
    <submittedName>
        <fullName evidence="1">Uncharacterized protein</fullName>
    </submittedName>
</protein>
<keyword evidence="2" id="KW-1185">Reference proteome</keyword>